<feature type="region of interest" description="Disordered" evidence="1">
    <location>
        <begin position="154"/>
        <end position="173"/>
    </location>
</feature>
<feature type="compositionally biased region" description="Pro residues" evidence="1">
    <location>
        <begin position="93"/>
        <end position="102"/>
    </location>
</feature>
<evidence type="ECO:0000256" key="1">
    <source>
        <dbReference type="SAM" id="MobiDB-lite"/>
    </source>
</evidence>
<dbReference type="AlphaFoldDB" id="A0A0N4YF74"/>
<organism evidence="4">
    <name type="scientific">Nippostrongylus brasiliensis</name>
    <name type="common">Rat hookworm</name>
    <dbReference type="NCBI Taxonomy" id="27835"/>
    <lineage>
        <taxon>Eukaryota</taxon>
        <taxon>Metazoa</taxon>
        <taxon>Ecdysozoa</taxon>
        <taxon>Nematoda</taxon>
        <taxon>Chromadorea</taxon>
        <taxon>Rhabditida</taxon>
        <taxon>Rhabditina</taxon>
        <taxon>Rhabditomorpha</taxon>
        <taxon>Strongyloidea</taxon>
        <taxon>Heligmosomidae</taxon>
        <taxon>Nippostrongylus</taxon>
    </lineage>
</organism>
<dbReference type="WBParaSite" id="NBR_0001539301-mRNA-1">
    <property type="protein sequence ID" value="NBR_0001539301-mRNA-1"/>
    <property type="gene ID" value="NBR_0001539301"/>
</dbReference>
<feature type="region of interest" description="Disordered" evidence="1">
    <location>
        <begin position="87"/>
        <end position="109"/>
    </location>
</feature>
<dbReference type="STRING" id="27835.A0A0N4YF74"/>
<dbReference type="Proteomes" id="UP000271162">
    <property type="component" value="Unassembled WGS sequence"/>
</dbReference>
<name>A0A0N4YF74_NIPBR</name>
<dbReference type="EMBL" id="UYSL01021720">
    <property type="protein sequence ID" value="VDL78988.1"/>
    <property type="molecule type" value="Genomic_DNA"/>
</dbReference>
<protein>
    <submittedName>
        <fullName evidence="4">Flocculation protein FLO11-like</fullName>
    </submittedName>
</protein>
<feature type="region of interest" description="Disordered" evidence="1">
    <location>
        <begin position="304"/>
        <end position="326"/>
    </location>
</feature>
<accession>A0A0N4YF74</accession>
<proteinExistence type="predicted"/>
<keyword evidence="3" id="KW-1185">Reference proteome</keyword>
<feature type="region of interest" description="Disordered" evidence="1">
    <location>
        <begin position="539"/>
        <end position="570"/>
    </location>
</feature>
<evidence type="ECO:0000313" key="2">
    <source>
        <dbReference type="EMBL" id="VDL78988.1"/>
    </source>
</evidence>
<feature type="region of interest" description="Disordered" evidence="1">
    <location>
        <begin position="602"/>
        <end position="623"/>
    </location>
</feature>
<dbReference type="OMA" id="IRPGHRH"/>
<sequence length="623" mass="68349">MPRRIASAVEFQDLCVVCIYRRKHVGNRRGTGGSGGGLSRSSRHRIAKQISRRLQFRSKLERSDLAAAPVVGHATATLLTARRPFGRQLLEPPRSPPPPLPPSASSRSEVLPFGRQRIILPIRRAQLHRLPTTLTHPQTLLVIGDLHGRISSTQRQNNHHRLGSIPSPPLEPPRHWNGPTVHLVRPTNIQLTDLRILPRPTSNAVIPAKAEKAEPQSTDLSSDSDIEQAVIKAIIESSTAISRRRHRLRRPGLLTNSLNSKNSMSINVKPSATNEETFDAFSNTETTTRSSSVKPTKLHAVDASLSSSVATPSPPPEVNAQSPFSRRKITSLRARSQSRGLHHHSNIVPNHQFSEVITSPPITISTTPSATTAGRILPISPISPFVGENTVGSVPRLETTTTFIPTSTVMTTTTTIPPTTTTTTTTPPPTTTTTTIPFVVENTRVQPITSLFRAKAIEEEETLRQTANAPSKVFFRKNLIDHSTSNEITEPLRRLPISEVIEGSADLPVDEVASNVPTPPRDNNELKEELNLNAIEEPSRVAPPAPHPHSHPPGFRQETGAPGAAPPSDLVVNELNRADDFMEVARRLRILRSNFPQARLRQRRSTTTKISGDTTHVEDTDLF</sequence>
<evidence type="ECO:0000313" key="4">
    <source>
        <dbReference type="WBParaSite" id="NBR_0001539301-mRNA-1"/>
    </source>
</evidence>
<feature type="compositionally biased region" description="Polar residues" evidence="1">
    <location>
        <begin position="254"/>
        <end position="271"/>
    </location>
</feature>
<reference evidence="4" key="1">
    <citation type="submission" date="2017-02" db="UniProtKB">
        <authorList>
            <consortium name="WormBaseParasite"/>
        </authorList>
    </citation>
    <scope>IDENTIFICATION</scope>
</reference>
<reference evidence="2 3" key="2">
    <citation type="submission" date="2018-11" db="EMBL/GenBank/DDBJ databases">
        <authorList>
            <consortium name="Pathogen Informatics"/>
        </authorList>
    </citation>
    <scope>NUCLEOTIDE SEQUENCE [LARGE SCALE GENOMIC DNA]</scope>
</reference>
<gene>
    <name evidence="2" type="ORF">NBR_LOCUS15394</name>
</gene>
<evidence type="ECO:0000313" key="3">
    <source>
        <dbReference type="Proteomes" id="UP000271162"/>
    </source>
</evidence>
<feature type="region of interest" description="Disordered" evidence="1">
    <location>
        <begin position="246"/>
        <end position="271"/>
    </location>
</feature>
<feature type="region of interest" description="Disordered" evidence="1">
    <location>
        <begin position="506"/>
        <end position="525"/>
    </location>
</feature>
<feature type="region of interest" description="Disordered" evidence="1">
    <location>
        <begin position="411"/>
        <end position="434"/>
    </location>
</feature>